<dbReference type="AlphaFoldDB" id="A0A9W4XW76"/>
<sequence length="479" mass="52885">MLDVELDLMGAQPALFKLYTQLAFVYPMPDSSSKSHVVSVLNEGLKRLSESFPWVAGQVVHTSSDSDGPLKYRIRPLDSIPKLVEKDYTYEPTVPTFEELEDAGFPMSMMSEDVWAPCPTLSGLTYGTSGSASSNDKTAPVMLAQLSFIKGAVVLCINMQHNVCDMMGQSAVMSLLTKACRGEAFSEHDIVLGQKDRTQVVPLIEAGQWNPVDVLGDQLISLQRRSEDESATARSPALDVKAAELREIQKPQVLGTYFSFRATSLKALKSLATETLPSDREFISMDDAISALIFQSVLRARGPRINNEKRSVTFARAVDARRYLGVDPQYPGVLQNMTYTKYHPSDLLNAPLGHIAAAMREQIDSSSSDVALRTRALVTFLSQSPENATNVSFTASLKTDTDIMLSSWAKVPAYDWDFGFGLGAPVAVRRPAFVPVESLMYIMPKDGRGDVSVWMCLRNDDIERLNEDSEWTRFATHLG</sequence>
<dbReference type="PANTHER" id="PTHR31896">
    <property type="entry name" value="FAMILY REGULATORY PROTEIN, PUTATIVE (AFU_ORTHOLOGUE AFUA_3G14730)-RELATED"/>
    <property type="match status" value="1"/>
</dbReference>
<evidence type="ECO:0000256" key="1">
    <source>
        <dbReference type="ARBA" id="ARBA00022679"/>
    </source>
</evidence>
<evidence type="ECO:0000313" key="4">
    <source>
        <dbReference type="Proteomes" id="UP001152607"/>
    </source>
</evidence>
<dbReference type="PANTHER" id="PTHR31896:SF64">
    <property type="entry name" value="TRICHOTHECENE 3-O-ACETYLTRANSFERASE"/>
    <property type="match status" value="1"/>
</dbReference>
<keyword evidence="4" id="KW-1185">Reference proteome</keyword>
<dbReference type="Gene3D" id="3.30.559.10">
    <property type="entry name" value="Chloramphenicol acetyltransferase-like domain"/>
    <property type="match status" value="2"/>
</dbReference>
<dbReference type="EMBL" id="CAOQHR010000005">
    <property type="protein sequence ID" value="CAI6335557.1"/>
    <property type="molecule type" value="Genomic_DNA"/>
</dbReference>
<dbReference type="OrthoDB" id="1862401at2759"/>
<feature type="domain" description="Trichothecene 3-O-acetyltransferase-like N-terminal" evidence="2">
    <location>
        <begin position="18"/>
        <end position="180"/>
    </location>
</feature>
<dbReference type="InterPro" id="IPR051283">
    <property type="entry name" value="Sec_Metabolite_Acyltrans"/>
</dbReference>
<dbReference type="Pfam" id="PF22664">
    <property type="entry name" value="TRI-like_N"/>
    <property type="match status" value="1"/>
</dbReference>
<name>A0A9W4XW76_9PLEO</name>
<gene>
    <name evidence="3" type="ORF">PDIGIT_LOCUS8641</name>
</gene>
<reference evidence="3" key="1">
    <citation type="submission" date="2023-01" db="EMBL/GenBank/DDBJ databases">
        <authorList>
            <person name="Van Ghelder C."/>
            <person name="Rancurel C."/>
        </authorList>
    </citation>
    <scope>NUCLEOTIDE SEQUENCE</scope>
    <source>
        <strain evidence="3">CNCM I-4278</strain>
    </source>
</reference>
<dbReference type="Proteomes" id="UP001152607">
    <property type="component" value="Unassembled WGS sequence"/>
</dbReference>
<dbReference type="GO" id="GO:0016740">
    <property type="term" value="F:transferase activity"/>
    <property type="evidence" value="ECO:0007669"/>
    <property type="project" value="UniProtKB-KW"/>
</dbReference>
<dbReference type="InterPro" id="IPR054710">
    <property type="entry name" value="Tri101-like_N"/>
</dbReference>
<accession>A0A9W4XW76</accession>
<keyword evidence="1" id="KW-0808">Transferase</keyword>
<evidence type="ECO:0000259" key="2">
    <source>
        <dbReference type="Pfam" id="PF22664"/>
    </source>
</evidence>
<evidence type="ECO:0000313" key="3">
    <source>
        <dbReference type="EMBL" id="CAI6335557.1"/>
    </source>
</evidence>
<dbReference type="InterPro" id="IPR023213">
    <property type="entry name" value="CAT-like_dom_sf"/>
</dbReference>
<proteinExistence type="predicted"/>
<protein>
    <recommendedName>
        <fullName evidence="2">Trichothecene 3-O-acetyltransferase-like N-terminal domain-containing protein</fullName>
    </recommendedName>
</protein>
<comment type="caution">
    <text evidence="3">The sequence shown here is derived from an EMBL/GenBank/DDBJ whole genome shotgun (WGS) entry which is preliminary data.</text>
</comment>
<organism evidence="3 4">
    <name type="scientific">Periconia digitata</name>
    <dbReference type="NCBI Taxonomy" id="1303443"/>
    <lineage>
        <taxon>Eukaryota</taxon>
        <taxon>Fungi</taxon>
        <taxon>Dikarya</taxon>
        <taxon>Ascomycota</taxon>
        <taxon>Pezizomycotina</taxon>
        <taxon>Dothideomycetes</taxon>
        <taxon>Pleosporomycetidae</taxon>
        <taxon>Pleosporales</taxon>
        <taxon>Massarineae</taxon>
        <taxon>Periconiaceae</taxon>
        <taxon>Periconia</taxon>
    </lineage>
</organism>